<evidence type="ECO:0000313" key="1">
    <source>
        <dbReference type="EMBL" id="KWF26614.1"/>
    </source>
</evidence>
<sequence>MVRFLTPPLFSVFAVPHVTHAPDSDDEHVSHDVPGYWNVLDVFSPLLTVPTNHFPAGTTTGVLTKIPFCDGGIVHTVFAARQALIAAPPSVTPSVGAP</sequence>
<evidence type="ECO:0000313" key="2">
    <source>
        <dbReference type="Proteomes" id="UP000062912"/>
    </source>
</evidence>
<dbReference type="Proteomes" id="UP000062912">
    <property type="component" value="Unassembled WGS sequence"/>
</dbReference>
<accession>A0A132EE23</accession>
<dbReference type="EMBL" id="LPJR01000045">
    <property type="protein sequence ID" value="KWF26614.1"/>
    <property type="molecule type" value="Genomic_DNA"/>
</dbReference>
<reference evidence="1 2" key="1">
    <citation type="submission" date="2015-11" db="EMBL/GenBank/DDBJ databases">
        <title>Expanding the genomic diversity of Burkholderia species for the development of highly accurate diagnostics.</title>
        <authorList>
            <person name="Sahl J."/>
            <person name="Keim P."/>
            <person name="Wagner D."/>
        </authorList>
    </citation>
    <scope>NUCLEOTIDE SEQUENCE [LARGE SCALE GENOMIC DNA]</scope>
    <source>
        <strain evidence="1 2">MSMB368WGS</strain>
    </source>
</reference>
<gene>
    <name evidence="1" type="ORF">WT56_00365</name>
</gene>
<protein>
    <submittedName>
        <fullName evidence="1">Uncharacterized protein</fullName>
    </submittedName>
</protein>
<proteinExistence type="predicted"/>
<comment type="caution">
    <text evidence="1">The sequence shown here is derived from an EMBL/GenBank/DDBJ whole genome shotgun (WGS) entry which is preliminary data.</text>
</comment>
<dbReference type="AlphaFoldDB" id="A0A132EE23"/>
<organism evidence="1 2">
    <name type="scientific">Burkholderia pseudomultivorans</name>
    <dbReference type="NCBI Taxonomy" id="1207504"/>
    <lineage>
        <taxon>Bacteria</taxon>
        <taxon>Pseudomonadati</taxon>
        <taxon>Pseudomonadota</taxon>
        <taxon>Betaproteobacteria</taxon>
        <taxon>Burkholderiales</taxon>
        <taxon>Burkholderiaceae</taxon>
        <taxon>Burkholderia</taxon>
        <taxon>Burkholderia cepacia complex</taxon>
    </lineage>
</organism>
<name>A0A132EE23_9BURK</name>